<feature type="compositionally biased region" description="Pro residues" evidence="5">
    <location>
        <begin position="491"/>
        <end position="502"/>
    </location>
</feature>
<dbReference type="InterPro" id="IPR025907">
    <property type="entry name" value="Phostensin/Taperin_PP1-bd_dom"/>
</dbReference>
<sequence length="617" mass="67561">MSVSSLPEWKQLLLERKRKEEEEKERREREEEARLASMPAWKRGIIQRRRAKQEGGERERERGREEGTVEGELLPQRVATTMESRVSVETIRPVRQNPFIRSQSGWRRGGQEVGGATGEEAGPEQAKEGGAWPGGGGVEGAEGKAVACRGVPKRSFSFSDRAICARENGGQGEWAGPKQQGRRGDGPGTSRGGDCPNDEREGAEHHEGEGPEGAAGAEPKKEREQRSRAKQQQQQQREREAPHHRRLRESRDRQENRYRGQRLTGAPRTLRKKRRKKVRATEERGPPAALPASLSLPLPRALSLSALARPHEPHLQLRRGRLPGARFLRWPEGGACGTGGGARRGRGGARSCRAGAVQAGSGGVAAVQKQVELLHLREQEGESATPSRPKRQRRGAARTPRAQDVPEPPQTQLHSRGRSPGSPPHPASLNPRSFTVTPGPSPLHPKTPRPPPPAPRPLFSLRTSGGTQGKRGNTITITPRKTPAGRGQPGRPAPAPAPPRPTPNGTAAAPGDGGRKRYPTAEEIQVIGGYERLDRSCLVKQSRRHKGVPRHSWSEPGERACFPCPAQPNPDRENRAREGEDDEEDEEEEGGVFTSGSVRITGPEASRMLRVDESCRR</sequence>
<dbReference type="GO" id="GO:0005737">
    <property type="term" value="C:cytoplasm"/>
    <property type="evidence" value="ECO:0007669"/>
    <property type="project" value="UniProtKB-SubCell"/>
</dbReference>
<accession>A0A9D3RVF7</accession>
<dbReference type="AlphaFoldDB" id="A0A9D3RVF7"/>
<evidence type="ECO:0000256" key="5">
    <source>
        <dbReference type="SAM" id="MobiDB-lite"/>
    </source>
</evidence>
<feature type="region of interest" description="Disordered" evidence="5">
    <location>
        <begin position="327"/>
        <end position="352"/>
    </location>
</feature>
<feature type="compositionally biased region" description="Gly residues" evidence="5">
    <location>
        <begin position="131"/>
        <end position="140"/>
    </location>
</feature>
<feature type="compositionally biased region" description="Polar residues" evidence="5">
    <location>
        <begin position="461"/>
        <end position="479"/>
    </location>
</feature>
<dbReference type="InterPro" id="IPR025903">
    <property type="entry name" value="Phostensin/Taperin_N_dom"/>
</dbReference>
<keyword evidence="9" id="KW-1185">Reference proteome</keyword>
<feature type="compositionally biased region" description="Basic and acidic residues" evidence="5">
    <location>
        <begin position="218"/>
        <end position="227"/>
    </location>
</feature>
<evidence type="ECO:0008006" key="10">
    <source>
        <dbReference type="Google" id="ProtNLM"/>
    </source>
</evidence>
<comment type="subcellular location">
    <subcellularLocation>
        <location evidence="1">Cytoplasm</location>
    </subcellularLocation>
</comment>
<dbReference type="InterPro" id="IPR026671">
    <property type="entry name" value="PPP1R18/Tprn"/>
</dbReference>
<comment type="caution">
    <text evidence="8">The sequence shown here is derived from an EMBL/GenBank/DDBJ whole genome shotgun (WGS) entry which is preliminary data.</text>
</comment>
<feature type="region of interest" description="Disordered" evidence="5">
    <location>
        <begin position="168"/>
        <end position="294"/>
    </location>
</feature>
<feature type="compositionally biased region" description="Basic and acidic residues" evidence="5">
    <location>
        <begin position="197"/>
        <end position="209"/>
    </location>
</feature>
<proteinExistence type="predicted"/>
<reference evidence="8" key="1">
    <citation type="submission" date="2021-01" db="EMBL/GenBank/DDBJ databases">
        <title>A chromosome-scale assembly of European eel, Anguilla anguilla.</title>
        <authorList>
            <person name="Henkel C."/>
            <person name="Jong-Raadsen S.A."/>
            <person name="Dufour S."/>
            <person name="Weltzien F.-A."/>
            <person name="Palstra A.P."/>
            <person name="Pelster B."/>
            <person name="Spaink H.P."/>
            <person name="Van Den Thillart G.E."/>
            <person name="Jansen H."/>
            <person name="Zahm M."/>
            <person name="Klopp C."/>
            <person name="Cedric C."/>
            <person name="Louis A."/>
            <person name="Berthelot C."/>
            <person name="Parey E."/>
            <person name="Roest Crollius H."/>
            <person name="Montfort J."/>
            <person name="Robinson-Rechavi M."/>
            <person name="Bucao C."/>
            <person name="Bouchez O."/>
            <person name="Gislard M."/>
            <person name="Lluch J."/>
            <person name="Milhes M."/>
            <person name="Lampietro C."/>
            <person name="Lopez Roques C."/>
            <person name="Donnadieu C."/>
            <person name="Braasch I."/>
            <person name="Desvignes T."/>
            <person name="Postlethwait J."/>
            <person name="Bobe J."/>
            <person name="Guiguen Y."/>
            <person name="Dirks R."/>
        </authorList>
    </citation>
    <scope>NUCLEOTIDE SEQUENCE</scope>
    <source>
        <strain evidence="8">Tag_6206</strain>
        <tissue evidence="8">Liver</tissue>
    </source>
</reference>
<evidence type="ECO:0000256" key="3">
    <source>
        <dbReference type="ARBA" id="ARBA00022553"/>
    </source>
</evidence>
<dbReference type="Proteomes" id="UP001044222">
    <property type="component" value="Chromosome 9"/>
</dbReference>
<gene>
    <name evidence="8" type="ORF">ANANG_G00185540</name>
</gene>
<evidence type="ECO:0000256" key="1">
    <source>
        <dbReference type="ARBA" id="ARBA00004496"/>
    </source>
</evidence>
<evidence type="ECO:0000259" key="6">
    <source>
        <dbReference type="Pfam" id="PF13914"/>
    </source>
</evidence>
<feature type="domain" description="Phostensin/Taperin PP1-binding" evidence="6">
    <location>
        <begin position="467"/>
        <end position="546"/>
    </location>
</feature>
<name>A0A9D3RVF7_ANGAN</name>
<dbReference type="GO" id="GO:0003779">
    <property type="term" value="F:actin binding"/>
    <property type="evidence" value="ECO:0007669"/>
    <property type="project" value="UniProtKB-KW"/>
</dbReference>
<evidence type="ECO:0000259" key="7">
    <source>
        <dbReference type="Pfam" id="PF13916"/>
    </source>
</evidence>
<dbReference type="PANTHER" id="PTHR21685:SF0">
    <property type="entry name" value="PHOSTENSIN"/>
    <property type="match status" value="1"/>
</dbReference>
<feature type="domain" description="Phostensin/Taperin N-terminal" evidence="7">
    <location>
        <begin position="33"/>
        <end position="111"/>
    </location>
</feature>
<feature type="compositionally biased region" description="Basic and acidic residues" evidence="5">
    <location>
        <begin position="249"/>
        <end position="258"/>
    </location>
</feature>
<evidence type="ECO:0000313" key="9">
    <source>
        <dbReference type="Proteomes" id="UP001044222"/>
    </source>
</evidence>
<dbReference type="GO" id="GO:0019902">
    <property type="term" value="F:phosphatase binding"/>
    <property type="evidence" value="ECO:0007669"/>
    <property type="project" value="InterPro"/>
</dbReference>
<feature type="region of interest" description="Disordered" evidence="5">
    <location>
        <begin position="17"/>
        <end position="145"/>
    </location>
</feature>
<dbReference type="Pfam" id="PF13916">
    <property type="entry name" value="Phostensin_N"/>
    <property type="match status" value="1"/>
</dbReference>
<feature type="region of interest" description="Disordered" evidence="5">
    <location>
        <begin position="541"/>
        <end position="617"/>
    </location>
</feature>
<feature type="compositionally biased region" description="Basic residues" evidence="5">
    <location>
        <begin position="269"/>
        <end position="278"/>
    </location>
</feature>
<dbReference type="EMBL" id="JAFIRN010000009">
    <property type="protein sequence ID" value="KAG5843161.1"/>
    <property type="molecule type" value="Genomic_DNA"/>
</dbReference>
<feature type="region of interest" description="Disordered" evidence="5">
    <location>
        <begin position="377"/>
        <end position="522"/>
    </location>
</feature>
<feature type="compositionally biased region" description="Basic and acidic residues" evidence="5">
    <location>
        <begin position="17"/>
        <end position="34"/>
    </location>
</feature>
<feature type="compositionally biased region" description="Gly residues" evidence="5">
    <location>
        <begin position="107"/>
        <end position="117"/>
    </location>
</feature>
<dbReference type="PANTHER" id="PTHR21685">
    <property type="entry name" value="TON-B BOX DOMAIN"/>
    <property type="match status" value="1"/>
</dbReference>
<keyword evidence="4" id="KW-0009">Actin-binding</keyword>
<feature type="compositionally biased region" description="Acidic residues" evidence="5">
    <location>
        <begin position="579"/>
        <end position="590"/>
    </location>
</feature>
<protein>
    <recommendedName>
        <fullName evidence="10">Phostensin/Taperin N-terminal domain-containing protein</fullName>
    </recommendedName>
</protein>
<evidence type="ECO:0000256" key="4">
    <source>
        <dbReference type="ARBA" id="ARBA00023203"/>
    </source>
</evidence>
<evidence type="ECO:0000256" key="2">
    <source>
        <dbReference type="ARBA" id="ARBA00022490"/>
    </source>
</evidence>
<dbReference type="Pfam" id="PF13914">
    <property type="entry name" value="Phostensin"/>
    <property type="match status" value="1"/>
</dbReference>
<feature type="compositionally biased region" description="Basic and acidic residues" evidence="5">
    <location>
        <begin position="52"/>
        <end position="67"/>
    </location>
</feature>
<feature type="compositionally biased region" description="Basic and acidic residues" evidence="5">
    <location>
        <begin position="607"/>
        <end position="617"/>
    </location>
</feature>
<keyword evidence="3" id="KW-0597">Phosphoprotein</keyword>
<evidence type="ECO:0000313" key="8">
    <source>
        <dbReference type="EMBL" id="KAG5843161.1"/>
    </source>
</evidence>
<organism evidence="8 9">
    <name type="scientific">Anguilla anguilla</name>
    <name type="common">European freshwater eel</name>
    <name type="synonym">Muraena anguilla</name>
    <dbReference type="NCBI Taxonomy" id="7936"/>
    <lineage>
        <taxon>Eukaryota</taxon>
        <taxon>Metazoa</taxon>
        <taxon>Chordata</taxon>
        <taxon>Craniata</taxon>
        <taxon>Vertebrata</taxon>
        <taxon>Euteleostomi</taxon>
        <taxon>Actinopterygii</taxon>
        <taxon>Neopterygii</taxon>
        <taxon>Teleostei</taxon>
        <taxon>Anguilliformes</taxon>
        <taxon>Anguillidae</taxon>
        <taxon>Anguilla</taxon>
    </lineage>
</organism>
<feature type="compositionally biased region" description="Pro residues" evidence="5">
    <location>
        <begin position="439"/>
        <end position="456"/>
    </location>
</feature>
<keyword evidence="2" id="KW-0963">Cytoplasm</keyword>